<evidence type="ECO:0000313" key="2">
    <source>
        <dbReference type="Proteomes" id="UP000626656"/>
    </source>
</evidence>
<gene>
    <name evidence="1" type="ORF">AZO1586I_2710</name>
</gene>
<name>A0ABM8MCF8_9GAMM</name>
<sequence length="85" mass="10018">MPMRRKSMPTRRKVCQRGGKYANEAEVRIAEFTCCNWVCAFFTVKFLILKRHCNHLAGLCSSTENILIKEKTFWLSLFIFGYLYT</sequence>
<proteinExistence type="predicted"/>
<dbReference type="Proteomes" id="UP000626656">
    <property type="component" value="Unassembled WGS sequence"/>
</dbReference>
<evidence type="ECO:0000313" key="1">
    <source>
        <dbReference type="EMBL" id="CAB5508435.1"/>
    </source>
</evidence>
<protein>
    <submittedName>
        <fullName evidence="1">Uncharacterized protein</fullName>
    </submittedName>
</protein>
<organism evidence="1 2">
    <name type="scientific">Bathymodiolus thermophilus thioautotrophic gill symbiont</name>
    <dbReference type="NCBI Taxonomy" id="2360"/>
    <lineage>
        <taxon>Bacteria</taxon>
        <taxon>Pseudomonadati</taxon>
        <taxon>Pseudomonadota</taxon>
        <taxon>Gammaproteobacteria</taxon>
        <taxon>sulfur-oxidizing symbionts</taxon>
    </lineage>
</organism>
<dbReference type="EMBL" id="CAHJWF010000617">
    <property type="protein sequence ID" value="CAB5508435.1"/>
    <property type="molecule type" value="Genomic_DNA"/>
</dbReference>
<keyword evidence="2" id="KW-1185">Reference proteome</keyword>
<comment type="caution">
    <text evidence="1">The sequence shown here is derived from an EMBL/GenBank/DDBJ whole genome shotgun (WGS) entry which is preliminary data.</text>
</comment>
<reference evidence="1 2" key="1">
    <citation type="submission" date="2020-05" db="EMBL/GenBank/DDBJ databases">
        <authorList>
            <person name="Petersen J."/>
            <person name="Sayavedra L."/>
        </authorList>
    </citation>
    <scope>NUCLEOTIDE SEQUENCE [LARGE SCALE GENOMIC DNA]</scope>
    <source>
        <strain evidence="1">B azoricus SOX ET2 1586I</strain>
    </source>
</reference>
<accession>A0ABM8MCF8</accession>